<comment type="caution">
    <text evidence="2">The sequence shown here is derived from an EMBL/GenBank/DDBJ whole genome shotgun (WGS) entry which is preliminary data.</text>
</comment>
<sequence>MDDNSSAGFVHDSKHPLPNNDKEADRLQAVHYFLKNIFQSNYIAPVQQILKNNSAQVLEVCINDWNTKVIPEIVRVSKPSAFFELCELDVHSVNAGPIMKKITNAEISLGSSRGVDSAIFDKIGDFLLANKALTNINQQQKYCPLGTWGGESGKMNVEMFRDSCLAAQSQMAKFMNITSQEFEDMVNDCIKEAETFRTYSKIHLIYAQKIAPSISV</sequence>
<feature type="region of interest" description="Disordered" evidence="1">
    <location>
        <begin position="1"/>
        <end position="21"/>
    </location>
</feature>
<evidence type="ECO:0000313" key="3">
    <source>
        <dbReference type="Proteomes" id="UP000789396"/>
    </source>
</evidence>
<name>A0A9N9FME1_9GLOM</name>
<keyword evidence="3" id="KW-1185">Reference proteome</keyword>
<dbReference type="Proteomes" id="UP000789396">
    <property type="component" value="Unassembled WGS sequence"/>
</dbReference>
<protein>
    <submittedName>
        <fullName evidence="2">13018_t:CDS:1</fullName>
    </submittedName>
</protein>
<proteinExistence type="predicted"/>
<feature type="compositionally biased region" description="Basic and acidic residues" evidence="1">
    <location>
        <begin position="11"/>
        <end position="21"/>
    </location>
</feature>
<evidence type="ECO:0000313" key="2">
    <source>
        <dbReference type="EMBL" id="CAG8543212.1"/>
    </source>
</evidence>
<organism evidence="2 3">
    <name type="scientific">Racocetra fulgida</name>
    <dbReference type="NCBI Taxonomy" id="60492"/>
    <lineage>
        <taxon>Eukaryota</taxon>
        <taxon>Fungi</taxon>
        <taxon>Fungi incertae sedis</taxon>
        <taxon>Mucoromycota</taxon>
        <taxon>Glomeromycotina</taxon>
        <taxon>Glomeromycetes</taxon>
        <taxon>Diversisporales</taxon>
        <taxon>Gigasporaceae</taxon>
        <taxon>Racocetra</taxon>
    </lineage>
</organism>
<accession>A0A9N9FME1</accession>
<reference evidence="2" key="1">
    <citation type="submission" date="2021-06" db="EMBL/GenBank/DDBJ databases">
        <authorList>
            <person name="Kallberg Y."/>
            <person name="Tangrot J."/>
            <person name="Rosling A."/>
        </authorList>
    </citation>
    <scope>NUCLEOTIDE SEQUENCE</scope>
    <source>
        <strain evidence="2">IN212</strain>
    </source>
</reference>
<dbReference type="AlphaFoldDB" id="A0A9N9FME1"/>
<gene>
    <name evidence="2" type="ORF">RFULGI_LOCUS4316</name>
</gene>
<dbReference type="EMBL" id="CAJVPZ010004255">
    <property type="protein sequence ID" value="CAG8543212.1"/>
    <property type="molecule type" value="Genomic_DNA"/>
</dbReference>
<evidence type="ECO:0000256" key="1">
    <source>
        <dbReference type="SAM" id="MobiDB-lite"/>
    </source>
</evidence>
<dbReference type="OrthoDB" id="2013972at2759"/>